<keyword evidence="3" id="KW-1185">Reference proteome</keyword>
<dbReference type="EMBL" id="FPCK01000001">
    <property type="protein sequence ID" value="SFV28863.1"/>
    <property type="molecule type" value="Genomic_DNA"/>
</dbReference>
<feature type="domain" description="Glyoxalase-like" evidence="1">
    <location>
        <begin position="16"/>
        <end position="112"/>
    </location>
</feature>
<dbReference type="InterPro" id="IPR029068">
    <property type="entry name" value="Glyas_Bleomycin-R_OHBP_Dase"/>
</dbReference>
<evidence type="ECO:0000313" key="2">
    <source>
        <dbReference type="EMBL" id="SFV28863.1"/>
    </source>
</evidence>
<proteinExistence type="predicted"/>
<evidence type="ECO:0000313" key="3">
    <source>
        <dbReference type="Proteomes" id="UP000199074"/>
    </source>
</evidence>
<dbReference type="Gene3D" id="3.10.180.10">
    <property type="entry name" value="2,3-Dihydroxybiphenyl 1,2-Dioxygenase, domain 1"/>
    <property type="match status" value="1"/>
</dbReference>
<organism evidence="2 3">
    <name type="scientific">Devosia crocina</name>
    <dbReference type="NCBI Taxonomy" id="429728"/>
    <lineage>
        <taxon>Bacteria</taxon>
        <taxon>Pseudomonadati</taxon>
        <taxon>Pseudomonadota</taxon>
        <taxon>Alphaproteobacteria</taxon>
        <taxon>Hyphomicrobiales</taxon>
        <taxon>Devosiaceae</taxon>
        <taxon>Devosia</taxon>
    </lineage>
</organism>
<sequence length="122" mass="13569">MSRTVDVQGIYAAAVVKDFEAALAWYAALMGRKADDLPIPGMAQWRNMGAAGLQVWQDEQRAGRSIMTIVVKDLQQEKQRLAEVGIRMENEFSGDFGAVAQVFDPEGNRINLSEPPKNFVNR</sequence>
<dbReference type="STRING" id="429728.SAMN05216456_0617"/>
<dbReference type="AlphaFoldDB" id="A0A1I7N2L1"/>
<reference evidence="2 3" key="1">
    <citation type="submission" date="2016-10" db="EMBL/GenBank/DDBJ databases">
        <authorList>
            <person name="de Groot N.N."/>
        </authorList>
    </citation>
    <scope>NUCLEOTIDE SEQUENCE [LARGE SCALE GENOMIC DNA]</scope>
    <source>
        <strain evidence="2 3">IPL20</strain>
    </source>
</reference>
<dbReference type="CDD" id="cd06587">
    <property type="entry name" value="VOC"/>
    <property type="match status" value="1"/>
</dbReference>
<protein>
    <recommendedName>
        <fullName evidence="1">Glyoxalase-like domain-containing protein</fullName>
    </recommendedName>
</protein>
<name>A0A1I7N2L1_9HYPH</name>
<dbReference type="Proteomes" id="UP000199074">
    <property type="component" value="Unassembled WGS sequence"/>
</dbReference>
<accession>A0A1I7N2L1</accession>
<evidence type="ECO:0000259" key="1">
    <source>
        <dbReference type="Pfam" id="PF18029"/>
    </source>
</evidence>
<dbReference type="InterPro" id="IPR041581">
    <property type="entry name" value="Glyoxalase_6"/>
</dbReference>
<dbReference type="Pfam" id="PF18029">
    <property type="entry name" value="Glyoxalase_6"/>
    <property type="match status" value="1"/>
</dbReference>
<dbReference type="SUPFAM" id="SSF54593">
    <property type="entry name" value="Glyoxalase/Bleomycin resistance protein/Dihydroxybiphenyl dioxygenase"/>
    <property type="match status" value="1"/>
</dbReference>
<gene>
    <name evidence="2" type="ORF">SAMN05216456_0617</name>
</gene>